<comment type="caution">
    <text evidence="2">The sequence shown here is derived from an EMBL/GenBank/DDBJ whole genome shotgun (WGS) entry which is preliminary data.</text>
</comment>
<name>A0A2V0PH62_9CHLO</name>
<dbReference type="EMBL" id="BDRX01000147">
    <property type="protein sequence ID" value="GBF99154.1"/>
    <property type="molecule type" value="Genomic_DNA"/>
</dbReference>
<feature type="compositionally biased region" description="Low complexity" evidence="1">
    <location>
        <begin position="522"/>
        <end position="545"/>
    </location>
</feature>
<evidence type="ECO:0000256" key="1">
    <source>
        <dbReference type="SAM" id="MobiDB-lite"/>
    </source>
</evidence>
<feature type="compositionally biased region" description="Basic residues" evidence="1">
    <location>
        <begin position="304"/>
        <end position="314"/>
    </location>
</feature>
<feature type="region of interest" description="Disordered" evidence="1">
    <location>
        <begin position="1"/>
        <end position="85"/>
    </location>
</feature>
<feature type="compositionally biased region" description="Basic residues" evidence="1">
    <location>
        <begin position="228"/>
        <end position="238"/>
    </location>
</feature>
<evidence type="ECO:0000313" key="2">
    <source>
        <dbReference type="EMBL" id="GBF99154.1"/>
    </source>
</evidence>
<gene>
    <name evidence="2" type="ORF">Rsub_12121</name>
</gene>
<accession>A0A2V0PH62</accession>
<sequence length="561" mass="58754">MGRRKAAATTPGFVGPTPLNGSSRRRAEQRATANDSLGFGQGDQGASDAARRLKPTGFFGKSMPRTTLLDQEVPEGGGAAQPVVEAPADASLAPVTIADIDRAHYADMPVSKGGAKLSTKQRGEYGLAGGDGASGAAALLAEDADPLTNREGFLFFAEDLLPGLRGEGEPEGAAYDPEDDQQRAERLKVAEGLWKELPARERREFVVQAEEDCARTAALRHVAGPVRAARRGAKAGSKKKPDGWHYAEAPKPRRGPRGKQGASVADALREWSSDDDEERGEEAAEEEQGQEEGEEEEAAPLRGAARRRAGRKATKAAAVSGKRGRGGRAAVQEEEEEDEEEEEEEAEQPAARRGAAGRKRAAPAAKAAKAPAARKRRAAAAADEWDGPRSSSEEEEGGGEDADSDAEAALAANNEEGTDSGSEASEEEEEEAQPRARPQQRRRKPAKAAPKQQPAAEARPKKSAARKPAGAQAGKRPAAARDSAELGDQGARKAAAKAAPAAKRARRAAAQDELDASPPASSRGLRGAKLAAAAAAAGKTTASGRRIAEKELFSATWRARA</sequence>
<protein>
    <submittedName>
        <fullName evidence="2">Uncharacterized protein</fullName>
    </submittedName>
</protein>
<dbReference type="AlphaFoldDB" id="A0A2V0PH62"/>
<dbReference type="OrthoDB" id="551190at2759"/>
<feature type="compositionally biased region" description="Basic and acidic residues" evidence="1">
    <location>
        <begin position="239"/>
        <end position="251"/>
    </location>
</feature>
<feature type="compositionally biased region" description="Acidic residues" evidence="1">
    <location>
        <begin position="273"/>
        <end position="298"/>
    </location>
</feature>
<proteinExistence type="predicted"/>
<organism evidence="2 3">
    <name type="scientific">Raphidocelis subcapitata</name>
    <dbReference type="NCBI Taxonomy" id="307507"/>
    <lineage>
        <taxon>Eukaryota</taxon>
        <taxon>Viridiplantae</taxon>
        <taxon>Chlorophyta</taxon>
        <taxon>core chlorophytes</taxon>
        <taxon>Chlorophyceae</taxon>
        <taxon>CS clade</taxon>
        <taxon>Sphaeropleales</taxon>
        <taxon>Selenastraceae</taxon>
        <taxon>Raphidocelis</taxon>
    </lineage>
</organism>
<feature type="compositionally biased region" description="Low complexity" evidence="1">
    <location>
        <begin position="362"/>
        <end position="371"/>
    </location>
</feature>
<feature type="compositionally biased region" description="Acidic residues" evidence="1">
    <location>
        <begin position="393"/>
        <end position="406"/>
    </location>
</feature>
<feature type="compositionally biased region" description="Acidic residues" evidence="1">
    <location>
        <begin position="332"/>
        <end position="347"/>
    </location>
</feature>
<reference evidence="2 3" key="1">
    <citation type="journal article" date="2018" name="Sci. Rep.">
        <title>Raphidocelis subcapitata (=Pseudokirchneriella subcapitata) provides an insight into genome evolution and environmental adaptations in the Sphaeropleales.</title>
        <authorList>
            <person name="Suzuki S."/>
            <person name="Yamaguchi H."/>
            <person name="Nakajima N."/>
            <person name="Kawachi M."/>
        </authorList>
    </citation>
    <scope>NUCLEOTIDE SEQUENCE [LARGE SCALE GENOMIC DNA]</scope>
    <source>
        <strain evidence="2 3">NIES-35</strain>
    </source>
</reference>
<feature type="compositionally biased region" description="Low complexity" evidence="1">
    <location>
        <begin position="466"/>
        <end position="481"/>
    </location>
</feature>
<dbReference type="Proteomes" id="UP000247498">
    <property type="component" value="Unassembled WGS sequence"/>
</dbReference>
<keyword evidence="3" id="KW-1185">Reference proteome</keyword>
<dbReference type="InParanoid" id="A0A2V0PH62"/>
<evidence type="ECO:0000313" key="3">
    <source>
        <dbReference type="Proteomes" id="UP000247498"/>
    </source>
</evidence>
<feature type="region of interest" description="Disordered" evidence="1">
    <location>
        <begin position="217"/>
        <end position="561"/>
    </location>
</feature>
<feature type="compositionally biased region" description="Low complexity" evidence="1">
    <location>
        <begin position="447"/>
        <end position="457"/>
    </location>
</feature>
<feature type="compositionally biased region" description="Low complexity" evidence="1">
    <location>
        <begin position="492"/>
        <end position="502"/>
    </location>
</feature>